<feature type="compositionally biased region" description="Polar residues" evidence="5">
    <location>
        <begin position="8"/>
        <end position="21"/>
    </location>
</feature>
<dbReference type="InterPro" id="IPR021147">
    <property type="entry name" value="DUF697"/>
</dbReference>
<evidence type="ECO:0000313" key="7">
    <source>
        <dbReference type="EMBL" id="NHM13857.1"/>
    </source>
</evidence>
<keyword evidence="2 6" id="KW-0812">Transmembrane</keyword>
<dbReference type="Proteomes" id="UP000671910">
    <property type="component" value="Chromosome"/>
</dbReference>
<dbReference type="Pfam" id="PF05128">
    <property type="entry name" value="DUF697"/>
    <property type="match status" value="1"/>
</dbReference>
<protein>
    <submittedName>
        <fullName evidence="8">DUF697 domain-containing protein</fullName>
    </submittedName>
</protein>
<keyword evidence="3 6" id="KW-1133">Transmembrane helix</keyword>
<evidence type="ECO:0000313" key="10">
    <source>
        <dbReference type="Proteomes" id="UP000671910"/>
    </source>
</evidence>
<evidence type="ECO:0000256" key="3">
    <source>
        <dbReference type="ARBA" id="ARBA00022989"/>
    </source>
</evidence>
<feature type="transmembrane region" description="Helical" evidence="6">
    <location>
        <begin position="68"/>
        <end position="91"/>
    </location>
</feature>
<feature type="compositionally biased region" description="Basic residues" evidence="5">
    <location>
        <begin position="426"/>
        <end position="436"/>
    </location>
</feature>
<evidence type="ECO:0000256" key="6">
    <source>
        <dbReference type="SAM" id="Phobius"/>
    </source>
</evidence>
<keyword evidence="9" id="KW-1185">Reference proteome</keyword>
<comment type="subcellular location">
    <subcellularLocation>
        <location evidence="1">Membrane</location>
        <topology evidence="1">Multi-pass membrane protein</topology>
    </subcellularLocation>
</comment>
<keyword evidence="4 6" id="KW-0472">Membrane</keyword>
<dbReference type="AlphaFoldDB" id="A0A9E6MQ66"/>
<organism evidence="8 10">
    <name type="scientific">Xiamenia xianingshaonis</name>
    <dbReference type="NCBI Taxonomy" id="2682776"/>
    <lineage>
        <taxon>Bacteria</taxon>
        <taxon>Bacillati</taxon>
        <taxon>Actinomycetota</taxon>
        <taxon>Coriobacteriia</taxon>
        <taxon>Eggerthellales</taxon>
        <taxon>Eggerthellaceae</taxon>
        <taxon>Xiamenia</taxon>
    </lineage>
</organism>
<reference evidence="8" key="2">
    <citation type="submission" date="2021-04" db="EMBL/GenBank/DDBJ databases">
        <title>Novel species in family Eggerthellaceae.</title>
        <authorList>
            <person name="Zhang G."/>
        </authorList>
    </citation>
    <scope>NUCLEOTIDE SEQUENCE</scope>
    <source>
        <strain evidence="8">Zg-886</strain>
    </source>
</reference>
<feature type="compositionally biased region" description="Basic and acidic residues" evidence="5">
    <location>
        <begin position="437"/>
        <end position="451"/>
    </location>
</feature>
<feature type="region of interest" description="Disordered" evidence="5">
    <location>
        <begin position="407"/>
        <end position="458"/>
    </location>
</feature>
<dbReference type="EMBL" id="WPCR01000004">
    <property type="protein sequence ID" value="NHM13857.1"/>
    <property type="molecule type" value="Genomic_DNA"/>
</dbReference>
<proteinExistence type="predicted"/>
<evidence type="ECO:0000256" key="5">
    <source>
        <dbReference type="SAM" id="MobiDB-lite"/>
    </source>
</evidence>
<dbReference type="RefSeq" id="WP_166338949.1">
    <property type="nucleotide sequence ID" value="NZ_CP072829.1"/>
</dbReference>
<dbReference type="KEGG" id="ebz:J7S26_00475"/>
<evidence type="ECO:0000256" key="1">
    <source>
        <dbReference type="ARBA" id="ARBA00004141"/>
    </source>
</evidence>
<evidence type="ECO:0000313" key="9">
    <source>
        <dbReference type="Proteomes" id="UP000636394"/>
    </source>
</evidence>
<dbReference type="GO" id="GO:0016020">
    <property type="term" value="C:membrane"/>
    <property type="evidence" value="ECO:0007669"/>
    <property type="project" value="UniProtKB-SubCell"/>
</dbReference>
<name>A0A9E6MQ66_9ACTN</name>
<feature type="region of interest" description="Disordered" evidence="5">
    <location>
        <begin position="1"/>
        <end position="46"/>
    </location>
</feature>
<feature type="transmembrane region" description="Helical" evidence="6">
    <location>
        <begin position="103"/>
        <end position="122"/>
    </location>
</feature>
<dbReference type="Proteomes" id="UP000636394">
    <property type="component" value="Unassembled WGS sequence"/>
</dbReference>
<evidence type="ECO:0000256" key="2">
    <source>
        <dbReference type="ARBA" id="ARBA00022692"/>
    </source>
</evidence>
<accession>A0A9E6MQ66</accession>
<reference evidence="7 9" key="1">
    <citation type="submission" date="2019-11" db="EMBL/GenBank/DDBJ databases">
        <title>Eggerthellaceae novel genus isolated from the rectal contents of marmort.</title>
        <authorList>
            <person name="Zhang G."/>
        </authorList>
    </citation>
    <scope>NUCLEOTIDE SEQUENCE [LARGE SCALE GENOMIC DNA]</scope>
    <source>
        <strain evidence="9">zg-886</strain>
        <strain evidence="7">Zg-886</strain>
    </source>
</reference>
<gene>
    <name evidence="7" type="ORF">GMI68_03560</name>
    <name evidence="8" type="ORF">J7S26_00475</name>
</gene>
<evidence type="ECO:0000256" key="4">
    <source>
        <dbReference type="ARBA" id="ARBA00023136"/>
    </source>
</evidence>
<dbReference type="EMBL" id="CP072829">
    <property type="protein sequence ID" value="QTU84449.1"/>
    <property type="molecule type" value="Genomic_DNA"/>
</dbReference>
<evidence type="ECO:0000313" key="8">
    <source>
        <dbReference type="EMBL" id="QTU84449.1"/>
    </source>
</evidence>
<sequence length="458" mass="47264">MEDDRKSQNYSEGRTAAQASGESGAGRRELGSSASASDGGGACAGPDASAESSAALAHADRPALSPRIVVPAAALAVFVLLAFIGSIASLGSQLMGVSPVLGGAYYVLVVACAVAGIGYPAVRTFRYPVFGISRLTSGNERERSKYARRVADNIIDRASLPGIDRKELLQVRDWKPDRLAAVYASVLEPVVDERIKTAAKASFVTTAVSQTLAFDMLSILAVDLRMIRGIVADCGFRPSALGVGSLYARSLKATLLAGGLEELDYTEMVSLMGGSAALEAGGVLVSSAGQGMANAFFTVRVGVIAKALLLDANPPDMRTLRRQSYRQALTFLKTCGLAEDVRDAAAEAAKAAVKTAAKKAGQAKDAAIEKAASARDQAGIAARSAASRMGEGADALAHRTRDAFARGARATAEKASSLAAGVSAKASRRAVRAGRGRRSDPRLPEGDDDGRGSASGEL</sequence>